<evidence type="ECO:0000256" key="2">
    <source>
        <dbReference type="ARBA" id="ARBA00023015"/>
    </source>
</evidence>
<dbReference type="AlphaFoldDB" id="A0A0L9UKF8"/>
<feature type="compositionally biased region" description="Polar residues" evidence="4">
    <location>
        <begin position="63"/>
        <end position="73"/>
    </location>
</feature>
<proteinExistence type="predicted"/>
<evidence type="ECO:0000256" key="1">
    <source>
        <dbReference type="ARBA" id="ARBA00022491"/>
    </source>
</evidence>
<keyword evidence="1" id="KW-0678">Repressor</keyword>
<feature type="compositionally biased region" description="Polar residues" evidence="4">
    <location>
        <begin position="338"/>
        <end position="349"/>
    </location>
</feature>
<evidence type="ECO:0000313" key="6">
    <source>
        <dbReference type="Proteomes" id="UP000053144"/>
    </source>
</evidence>
<dbReference type="EMBL" id="CM003375">
    <property type="protein sequence ID" value="KOM43034.1"/>
    <property type="molecule type" value="Genomic_DNA"/>
</dbReference>
<evidence type="ECO:0000313" key="5">
    <source>
        <dbReference type="EMBL" id="KOM43034.1"/>
    </source>
</evidence>
<evidence type="ECO:0008006" key="7">
    <source>
        <dbReference type="Google" id="ProtNLM"/>
    </source>
</evidence>
<evidence type="ECO:0000256" key="4">
    <source>
        <dbReference type="SAM" id="MobiDB-lite"/>
    </source>
</evidence>
<dbReference type="KEGG" id="var:108333428"/>
<dbReference type="Gramene" id="KOM43034">
    <property type="protein sequence ID" value="KOM43034"/>
    <property type="gene ID" value="LR48_Vigan05g063800"/>
</dbReference>
<name>A0A0L9UKF8_PHAAN</name>
<dbReference type="PANTHER" id="PTHR33388:SF1">
    <property type="entry name" value="PROTEIN SPEAR2"/>
    <property type="match status" value="1"/>
</dbReference>
<sequence length="416" mass="45930">MEDDATMPQEDQRNSEGIGMGSLGRSSKKSKQKKVPQRGLGVAQLEKIRLEEQQKRDAPPISPSQTALPSTKPSYLPLPLKNFHDSNQSPSTSLLTCEPTSEFRSRLSLQQQQQQQQQQQPPINDKVPSNVPLTNSGGFGTGWPVVPGHENVPKWWSSYQYDSEKNKFGVDDSGLPILLSLPFESNSIWPMPNLAQRTPQYQHQSSSSVVNVSSGTSSTPMPHFSIEPPSNQSNNNDSSVPVRPTDKTVGTKRPYPFSLNFPHAPAFNYNMPPFAETRTNVKTSCGNGSEFNFEAGNSTSREVTLASASNSKPNSKKRSEENESFNGDFLTLAPPSPTSYQPPKSTPSSTLVAFQNQGNVEEQIPAPPVYRLFNQQKQPLYGFFHPEPKEEQIGHTAARIQNGHEVGENVDLNLKL</sequence>
<feature type="compositionally biased region" description="Basic and acidic residues" evidence="4">
    <location>
        <begin position="46"/>
        <end position="58"/>
    </location>
</feature>
<reference evidence="6" key="1">
    <citation type="journal article" date="2015" name="Proc. Natl. Acad. Sci. U.S.A.">
        <title>Genome sequencing of adzuki bean (Vigna angularis) provides insight into high starch and low fat accumulation and domestication.</title>
        <authorList>
            <person name="Yang K."/>
            <person name="Tian Z."/>
            <person name="Chen C."/>
            <person name="Luo L."/>
            <person name="Zhao B."/>
            <person name="Wang Z."/>
            <person name="Yu L."/>
            <person name="Li Y."/>
            <person name="Sun Y."/>
            <person name="Li W."/>
            <person name="Chen Y."/>
            <person name="Li Y."/>
            <person name="Zhang Y."/>
            <person name="Ai D."/>
            <person name="Zhao J."/>
            <person name="Shang C."/>
            <person name="Ma Y."/>
            <person name="Wu B."/>
            <person name="Wang M."/>
            <person name="Gao L."/>
            <person name="Sun D."/>
            <person name="Zhang P."/>
            <person name="Guo F."/>
            <person name="Wang W."/>
            <person name="Li Y."/>
            <person name="Wang J."/>
            <person name="Varshney R.K."/>
            <person name="Wang J."/>
            <person name="Ling H.Q."/>
            <person name="Wan P."/>
        </authorList>
    </citation>
    <scope>NUCLEOTIDE SEQUENCE</scope>
    <source>
        <strain evidence="6">cv. Jingnong 6</strain>
    </source>
</reference>
<keyword evidence="2" id="KW-0805">Transcription regulation</keyword>
<feature type="compositionally biased region" description="Low complexity" evidence="4">
    <location>
        <begin position="230"/>
        <end position="239"/>
    </location>
</feature>
<dbReference type="STRING" id="3914.A0A0L9UKF8"/>
<evidence type="ECO:0000256" key="3">
    <source>
        <dbReference type="ARBA" id="ARBA00023163"/>
    </source>
</evidence>
<dbReference type="OMA" id="TPNFREG"/>
<keyword evidence="3" id="KW-0804">Transcription</keyword>
<dbReference type="OrthoDB" id="1926221at2759"/>
<feature type="compositionally biased region" description="Low complexity" evidence="4">
    <location>
        <begin position="110"/>
        <end position="120"/>
    </location>
</feature>
<feature type="compositionally biased region" description="Low complexity" evidence="4">
    <location>
        <begin position="205"/>
        <end position="218"/>
    </location>
</feature>
<organism evidence="5 6">
    <name type="scientific">Phaseolus angularis</name>
    <name type="common">Azuki bean</name>
    <name type="synonym">Vigna angularis</name>
    <dbReference type="NCBI Taxonomy" id="3914"/>
    <lineage>
        <taxon>Eukaryota</taxon>
        <taxon>Viridiplantae</taxon>
        <taxon>Streptophyta</taxon>
        <taxon>Embryophyta</taxon>
        <taxon>Tracheophyta</taxon>
        <taxon>Spermatophyta</taxon>
        <taxon>Magnoliopsida</taxon>
        <taxon>eudicotyledons</taxon>
        <taxon>Gunneridae</taxon>
        <taxon>Pentapetalae</taxon>
        <taxon>rosids</taxon>
        <taxon>fabids</taxon>
        <taxon>Fabales</taxon>
        <taxon>Fabaceae</taxon>
        <taxon>Papilionoideae</taxon>
        <taxon>50 kb inversion clade</taxon>
        <taxon>NPAAA clade</taxon>
        <taxon>indigoferoid/millettioid clade</taxon>
        <taxon>Phaseoleae</taxon>
        <taxon>Vigna</taxon>
    </lineage>
</organism>
<dbReference type="PANTHER" id="PTHR33388">
    <property type="entry name" value="OS01G0212500 PROTEIN"/>
    <property type="match status" value="1"/>
</dbReference>
<feature type="region of interest" description="Disordered" evidence="4">
    <location>
        <begin position="295"/>
        <end position="349"/>
    </location>
</feature>
<gene>
    <name evidence="5" type="ORF">LR48_Vigan05g063800</name>
</gene>
<dbReference type="GO" id="GO:0003700">
    <property type="term" value="F:DNA-binding transcription factor activity"/>
    <property type="evidence" value="ECO:0007669"/>
    <property type="project" value="InterPro"/>
</dbReference>
<feature type="compositionally biased region" description="Polar residues" evidence="4">
    <location>
        <begin position="85"/>
        <end position="99"/>
    </location>
</feature>
<dbReference type="Proteomes" id="UP000053144">
    <property type="component" value="Chromosome 5"/>
</dbReference>
<dbReference type="InterPro" id="IPR040356">
    <property type="entry name" value="SPEAR"/>
</dbReference>
<protein>
    <recommendedName>
        <fullName evidence="7">SPOROCYTELESS-like EAR-containing protein</fullName>
    </recommendedName>
</protein>
<accession>A0A0L9UKF8</accession>
<feature type="region of interest" description="Disordered" evidence="4">
    <location>
        <begin position="1"/>
        <end position="144"/>
    </location>
</feature>
<feature type="region of interest" description="Disordered" evidence="4">
    <location>
        <begin position="197"/>
        <end position="256"/>
    </location>
</feature>
<feature type="compositionally biased region" description="Basic residues" evidence="4">
    <location>
        <begin position="26"/>
        <end position="36"/>
    </location>
</feature>